<name>A0A0L0C3E8_LUCCU</name>
<evidence type="ECO:0000313" key="3">
    <source>
        <dbReference type="Proteomes" id="UP000037069"/>
    </source>
</evidence>
<feature type="region of interest" description="Disordered" evidence="1">
    <location>
        <begin position="1"/>
        <end position="42"/>
    </location>
</feature>
<reference evidence="2 3" key="1">
    <citation type="journal article" date="2015" name="Nat. Commun.">
        <title>Lucilia cuprina genome unlocks parasitic fly biology to underpin future interventions.</title>
        <authorList>
            <person name="Anstead C.A."/>
            <person name="Korhonen P.K."/>
            <person name="Young N.D."/>
            <person name="Hall R.S."/>
            <person name="Jex A.R."/>
            <person name="Murali S.C."/>
            <person name="Hughes D.S."/>
            <person name="Lee S.F."/>
            <person name="Perry T."/>
            <person name="Stroehlein A.J."/>
            <person name="Ansell B.R."/>
            <person name="Breugelmans B."/>
            <person name="Hofmann A."/>
            <person name="Qu J."/>
            <person name="Dugan S."/>
            <person name="Lee S.L."/>
            <person name="Chao H."/>
            <person name="Dinh H."/>
            <person name="Han Y."/>
            <person name="Doddapaneni H.V."/>
            <person name="Worley K.C."/>
            <person name="Muzny D.M."/>
            <person name="Ioannidis P."/>
            <person name="Waterhouse R.M."/>
            <person name="Zdobnov E.M."/>
            <person name="James P.J."/>
            <person name="Bagnall N.H."/>
            <person name="Kotze A.C."/>
            <person name="Gibbs R.A."/>
            <person name="Richards S."/>
            <person name="Batterham P."/>
            <person name="Gasser R.B."/>
        </authorList>
    </citation>
    <scope>NUCLEOTIDE SEQUENCE [LARGE SCALE GENOMIC DNA]</scope>
    <source>
        <strain evidence="2 3">LS</strain>
        <tissue evidence="2">Full body</tissue>
    </source>
</reference>
<sequence>MNSLQIDKVSMHSKKGSRSHNNWISAQERPGSFSSPGKNIQLQQQQQIPYPRQLDLRNESILNRSKIVNSATAVSTGSFFPREEHTVTTKLLKQQQQRPFPRQLNILSGRTRFSIVNSALAVSTGNQQQKQCFPLITNHLVDFNTLVKIISSM</sequence>
<dbReference type="AlphaFoldDB" id="A0A0L0C3E8"/>
<proteinExistence type="predicted"/>
<accession>A0A0L0C3E8</accession>
<evidence type="ECO:0000256" key="1">
    <source>
        <dbReference type="SAM" id="MobiDB-lite"/>
    </source>
</evidence>
<dbReference type="EMBL" id="JRES01000951">
    <property type="protein sequence ID" value="KNC26858.1"/>
    <property type="molecule type" value="Genomic_DNA"/>
</dbReference>
<dbReference type="Proteomes" id="UP000037069">
    <property type="component" value="Unassembled WGS sequence"/>
</dbReference>
<protein>
    <submittedName>
        <fullName evidence="2">Uncharacterized protein</fullName>
    </submittedName>
</protein>
<organism evidence="2 3">
    <name type="scientific">Lucilia cuprina</name>
    <name type="common">Green bottle fly</name>
    <name type="synonym">Australian sheep blowfly</name>
    <dbReference type="NCBI Taxonomy" id="7375"/>
    <lineage>
        <taxon>Eukaryota</taxon>
        <taxon>Metazoa</taxon>
        <taxon>Ecdysozoa</taxon>
        <taxon>Arthropoda</taxon>
        <taxon>Hexapoda</taxon>
        <taxon>Insecta</taxon>
        <taxon>Pterygota</taxon>
        <taxon>Neoptera</taxon>
        <taxon>Endopterygota</taxon>
        <taxon>Diptera</taxon>
        <taxon>Brachycera</taxon>
        <taxon>Muscomorpha</taxon>
        <taxon>Oestroidea</taxon>
        <taxon>Calliphoridae</taxon>
        <taxon>Luciliinae</taxon>
        <taxon>Lucilia</taxon>
    </lineage>
</organism>
<gene>
    <name evidence="2" type="ORF">FF38_03352</name>
</gene>
<keyword evidence="3" id="KW-1185">Reference proteome</keyword>
<evidence type="ECO:0000313" key="2">
    <source>
        <dbReference type="EMBL" id="KNC26858.1"/>
    </source>
</evidence>
<comment type="caution">
    <text evidence="2">The sequence shown here is derived from an EMBL/GenBank/DDBJ whole genome shotgun (WGS) entry which is preliminary data.</text>
</comment>